<protein>
    <submittedName>
        <fullName evidence="1">Uncharacterized protein</fullName>
    </submittedName>
</protein>
<accession>A0ACC1TCY2</accession>
<dbReference type="Proteomes" id="UP001148662">
    <property type="component" value="Unassembled WGS sequence"/>
</dbReference>
<evidence type="ECO:0000313" key="2">
    <source>
        <dbReference type="Proteomes" id="UP001148662"/>
    </source>
</evidence>
<gene>
    <name evidence="1" type="ORF">NM688_g929</name>
</gene>
<dbReference type="EMBL" id="JANHOG010000089">
    <property type="protein sequence ID" value="KAJ3558425.1"/>
    <property type="molecule type" value="Genomic_DNA"/>
</dbReference>
<reference evidence="1" key="1">
    <citation type="submission" date="2022-07" db="EMBL/GenBank/DDBJ databases">
        <title>Genome Sequence of Phlebia brevispora.</title>
        <authorList>
            <person name="Buettner E."/>
        </authorList>
    </citation>
    <scope>NUCLEOTIDE SEQUENCE</scope>
    <source>
        <strain evidence="1">MPL23</strain>
    </source>
</reference>
<sequence length="1089" mass="122882">MNQSRWLSTTVSRAAQPLYPEFVRPLNGEQKKALRKATRKTEPHVNRCATEHMQNSLARFATPTSQQQERKQLHEQLRNVIRNKFGDGYDVQDVGAHAYARDLSVNPFEFAIVDLKRPSGLSRVDLEDIQAVKMNRPMVLPEAYNPTSVGAALQKEGFNGYFEDQFGPPMTVPVAEMMDYQSWMDSHTPWPLYTTGYPPRRTILYPVKLQAHSPSRFSLMTANPVTPLLVRLLKTYVQGVNGLETLIGGIHLWARSYYFPGLSPTSLALMAIRTLQISKNLSSLQKPTAGAVLSLFKTAYPYGESRPFVSMPQLFYVPGARRWVMDIFKVDAAFVEPPSAMTIKPARSFCEFLGHWGALGDGMKHIESIRESRTFRVPRRHFDPIRARHNPIRPAEEESHDLISMYPQNIAIQDPFVFTYSHTGQCPRYFMDAFRRECASGYNIMGRRGSFNMVLGGHLPNTLTSTVSRSYETGHTYGTRLRERENSADLSQTAFGLRTRSFHTSAIRTGALSKKKLELSMAPTEVIKERRRIVDEVQTAIQKRFGPKYRVYVFGSALYGMDSATSDLDLVVFDPAHPQGWVNGVKGFPPPIYNLNRLAAALRNQFSNVVVVRANVPIIKFTDRKSKIACDLNVNERLGNLNSQMIREYCILSPLLREVAICIKRWAKGIGMNNPAGQGGATTFSSYALTIMTIALFQSRGMLPNLQSDLPPLQNSETQVFWTCTTKKAHRTDYVKCDVRFKRNLDQWTPAQVMDLKDALLMWFRFYGYEHDYGNDLVNIREGGILSRPQVPPVPQEPEDEDKDKVELAEQDVGEDEEGPLIFLKTQSDAQTTAAPAALSSTISKDVEESSENDTVCPSGNSASSEEQLHDVLDDAGPEEFDAPWEFDPAVLWRKYNFVVVDPFIISKNLAKSICTRQIREFQAECRKMADHLSAGGAFDELLLRKQPSKKKKKITRPKSIPTRQRKQQRKREDAKFPEMPDTILDISRSPEVFPTAPMNSIHDGVVVQASHRSKIVGNSYCTTFPTEVLHQGRPCPTLHTQAGSTRLEARAFTVLRMVYRWHAVAFRRNARVVILVAAGSPSNLAEPS</sequence>
<keyword evidence="2" id="KW-1185">Reference proteome</keyword>
<name>A0ACC1TCY2_9APHY</name>
<organism evidence="1 2">
    <name type="scientific">Phlebia brevispora</name>
    <dbReference type="NCBI Taxonomy" id="194682"/>
    <lineage>
        <taxon>Eukaryota</taxon>
        <taxon>Fungi</taxon>
        <taxon>Dikarya</taxon>
        <taxon>Basidiomycota</taxon>
        <taxon>Agaricomycotina</taxon>
        <taxon>Agaricomycetes</taxon>
        <taxon>Polyporales</taxon>
        <taxon>Meruliaceae</taxon>
        <taxon>Phlebia</taxon>
    </lineage>
</organism>
<proteinExistence type="predicted"/>
<comment type="caution">
    <text evidence="1">The sequence shown here is derived from an EMBL/GenBank/DDBJ whole genome shotgun (WGS) entry which is preliminary data.</text>
</comment>
<evidence type="ECO:0000313" key="1">
    <source>
        <dbReference type="EMBL" id="KAJ3558425.1"/>
    </source>
</evidence>